<dbReference type="UniPathway" id="UPA00251">
    <property type="reaction ID" value="UER00320"/>
</dbReference>
<evidence type="ECO:0000256" key="3">
    <source>
        <dbReference type="ARBA" id="ARBA00013109"/>
    </source>
</evidence>
<evidence type="ECO:0000313" key="12">
    <source>
        <dbReference type="Proteomes" id="UP000295129"/>
    </source>
</evidence>
<dbReference type="CDD" id="cd06578">
    <property type="entry name" value="HemD"/>
    <property type="match status" value="1"/>
</dbReference>
<evidence type="ECO:0000256" key="5">
    <source>
        <dbReference type="ARBA" id="ARBA00023244"/>
    </source>
</evidence>
<dbReference type="InterPro" id="IPR039793">
    <property type="entry name" value="UROS/Hem4"/>
</dbReference>
<evidence type="ECO:0000256" key="1">
    <source>
        <dbReference type="ARBA" id="ARBA00004772"/>
    </source>
</evidence>
<comment type="similarity">
    <text evidence="2 9">Belongs to the uroporphyrinogen-III synthase family.</text>
</comment>
<protein>
    <recommendedName>
        <fullName evidence="7 9">Uroporphyrinogen-III synthase</fullName>
        <ecNumber evidence="3 9">4.2.1.75</ecNumber>
    </recommendedName>
</protein>
<keyword evidence="12" id="KW-1185">Reference proteome</keyword>
<evidence type="ECO:0000256" key="9">
    <source>
        <dbReference type="RuleBase" id="RU366031"/>
    </source>
</evidence>
<comment type="catalytic activity">
    <reaction evidence="8 9">
        <text>hydroxymethylbilane = uroporphyrinogen III + H2O</text>
        <dbReference type="Rhea" id="RHEA:18965"/>
        <dbReference type="ChEBI" id="CHEBI:15377"/>
        <dbReference type="ChEBI" id="CHEBI:57308"/>
        <dbReference type="ChEBI" id="CHEBI:57845"/>
        <dbReference type="EC" id="4.2.1.75"/>
    </reaction>
</comment>
<name>A0A4R6DY89_9RHOO</name>
<dbReference type="PANTHER" id="PTHR38042:SF1">
    <property type="entry name" value="UROPORPHYRINOGEN-III SYNTHASE, CHLOROPLASTIC"/>
    <property type="match status" value="1"/>
</dbReference>
<dbReference type="OrthoDB" id="9787650at2"/>
<dbReference type="GO" id="GO:0004852">
    <property type="term" value="F:uroporphyrinogen-III synthase activity"/>
    <property type="evidence" value="ECO:0007669"/>
    <property type="project" value="UniProtKB-UniRule"/>
</dbReference>
<evidence type="ECO:0000256" key="2">
    <source>
        <dbReference type="ARBA" id="ARBA00008133"/>
    </source>
</evidence>
<accession>A0A4R6DY89</accession>
<dbReference type="EC" id="4.2.1.75" evidence="3 9"/>
<keyword evidence="5 9" id="KW-0627">Porphyrin biosynthesis</keyword>
<evidence type="ECO:0000256" key="7">
    <source>
        <dbReference type="ARBA" id="ARBA00040167"/>
    </source>
</evidence>
<dbReference type="SUPFAM" id="SSF69618">
    <property type="entry name" value="HemD-like"/>
    <property type="match status" value="1"/>
</dbReference>
<evidence type="ECO:0000313" key="11">
    <source>
        <dbReference type="EMBL" id="TDN50315.1"/>
    </source>
</evidence>
<dbReference type="GO" id="GO:0006780">
    <property type="term" value="P:uroporphyrinogen III biosynthetic process"/>
    <property type="evidence" value="ECO:0007669"/>
    <property type="project" value="UniProtKB-UniRule"/>
</dbReference>
<dbReference type="InterPro" id="IPR036108">
    <property type="entry name" value="4pyrrol_syn_uPrphyn_synt_sf"/>
</dbReference>
<dbReference type="Pfam" id="PF02602">
    <property type="entry name" value="HEM4"/>
    <property type="match status" value="1"/>
</dbReference>
<evidence type="ECO:0000256" key="6">
    <source>
        <dbReference type="ARBA" id="ARBA00037589"/>
    </source>
</evidence>
<organism evidence="11 12">
    <name type="scientific">Azoarcus indigens</name>
    <dbReference type="NCBI Taxonomy" id="29545"/>
    <lineage>
        <taxon>Bacteria</taxon>
        <taxon>Pseudomonadati</taxon>
        <taxon>Pseudomonadota</taxon>
        <taxon>Betaproteobacteria</taxon>
        <taxon>Rhodocyclales</taxon>
        <taxon>Zoogloeaceae</taxon>
        <taxon>Azoarcus</taxon>
    </lineage>
</organism>
<comment type="pathway">
    <text evidence="1 9">Porphyrin-containing compound metabolism; protoporphyrin-IX biosynthesis; coproporphyrinogen-III from 5-aminolevulinate: step 3/4.</text>
</comment>
<dbReference type="Gene3D" id="3.40.50.10090">
    <property type="match status" value="2"/>
</dbReference>
<keyword evidence="4 9" id="KW-0456">Lyase</keyword>
<proteinExistence type="inferred from homology"/>
<dbReference type="EMBL" id="SNVV01000009">
    <property type="protein sequence ID" value="TDN50315.1"/>
    <property type="molecule type" value="Genomic_DNA"/>
</dbReference>
<gene>
    <name evidence="11" type="ORF">C7389_1094</name>
</gene>
<feature type="domain" description="Tetrapyrrole biosynthesis uroporphyrinogen III synthase" evidence="10">
    <location>
        <begin position="28"/>
        <end position="244"/>
    </location>
</feature>
<dbReference type="GO" id="GO:0006782">
    <property type="term" value="P:protoporphyrinogen IX biosynthetic process"/>
    <property type="evidence" value="ECO:0007669"/>
    <property type="project" value="UniProtKB-UniRule"/>
</dbReference>
<dbReference type="PANTHER" id="PTHR38042">
    <property type="entry name" value="UROPORPHYRINOGEN-III SYNTHASE, CHLOROPLASTIC"/>
    <property type="match status" value="1"/>
</dbReference>
<comment type="function">
    <text evidence="6 9">Catalyzes cyclization of the linear tetrapyrrole, hydroxymethylbilane, to the macrocyclic uroporphyrinogen III.</text>
</comment>
<dbReference type="Proteomes" id="UP000295129">
    <property type="component" value="Unassembled WGS sequence"/>
</dbReference>
<dbReference type="InterPro" id="IPR003754">
    <property type="entry name" value="4pyrrol_synth_uPrphyn_synth"/>
</dbReference>
<dbReference type="AlphaFoldDB" id="A0A4R6DY89"/>
<evidence type="ECO:0000259" key="10">
    <source>
        <dbReference type="Pfam" id="PF02602"/>
    </source>
</evidence>
<evidence type="ECO:0000256" key="4">
    <source>
        <dbReference type="ARBA" id="ARBA00023239"/>
    </source>
</evidence>
<evidence type="ECO:0000256" key="8">
    <source>
        <dbReference type="ARBA" id="ARBA00048617"/>
    </source>
</evidence>
<comment type="caution">
    <text evidence="11">The sequence shown here is derived from an EMBL/GenBank/DDBJ whole genome shotgun (WGS) entry which is preliminary data.</text>
</comment>
<reference evidence="11 12" key="1">
    <citation type="submission" date="2019-03" db="EMBL/GenBank/DDBJ databases">
        <title>Genomic Encyclopedia of Type Strains, Phase IV (KMG-IV): sequencing the most valuable type-strain genomes for metagenomic binning, comparative biology and taxonomic classification.</title>
        <authorList>
            <person name="Goeker M."/>
        </authorList>
    </citation>
    <scope>NUCLEOTIDE SEQUENCE [LARGE SCALE GENOMIC DNA]</scope>
    <source>
        <strain evidence="11 12">DSM 12121</strain>
    </source>
</reference>
<sequence length="263" mass="27267">MDSTRLPDLPLSGRRIVVTRPAGQAESLCEAIARLGGEAIRFPVIEIAEPEDTAGLQAATASLQDYDLAFFVSPNAVGHALDFILPRRAWPAHTVVATVGKGSEGALARRGFLNVVAPDQGFDSEAVLSLPAFAADAVCGRRVVIFRGDGGRDLLGETLLARGAEVDYVSCYRRRIPQCDPGPLIADAANGRLHALVLTSSEGVGNFLTMVGEQGLAALAGVCVIAPHTRIAAAAEAAGFRRVICCGAGDDGVLAALLRDAAG</sequence>